<dbReference type="InterPro" id="IPR013043">
    <property type="entry name" value="DUF1595"/>
</dbReference>
<dbReference type="Pfam" id="PF07635">
    <property type="entry name" value="PSCyt1"/>
    <property type="match status" value="1"/>
</dbReference>
<dbReference type="Pfam" id="PF07631">
    <property type="entry name" value="PSD4"/>
    <property type="match status" value="1"/>
</dbReference>
<dbReference type="Proteomes" id="UP000315647">
    <property type="component" value="Chromosome"/>
</dbReference>
<evidence type="ECO:0000259" key="4">
    <source>
        <dbReference type="Pfam" id="PF07627"/>
    </source>
</evidence>
<evidence type="ECO:0000259" key="3">
    <source>
        <dbReference type="Pfam" id="PF07626"/>
    </source>
</evidence>
<keyword evidence="1" id="KW-0732">Signal</keyword>
<evidence type="ECO:0000259" key="7">
    <source>
        <dbReference type="Pfam" id="PF07637"/>
    </source>
</evidence>
<dbReference type="InterPro" id="IPR011429">
    <property type="entry name" value="Cyt_c_Planctomycete-type"/>
</dbReference>
<accession>A0A517Q8G7</accession>
<evidence type="ECO:0000259" key="5">
    <source>
        <dbReference type="Pfam" id="PF07631"/>
    </source>
</evidence>
<evidence type="ECO:0000313" key="9">
    <source>
        <dbReference type="Proteomes" id="UP000315647"/>
    </source>
</evidence>
<evidence type="ECO:0008006" key="10">
    <source>
        <dbReference type="Google" id="ProtNLM"/>
    </source>
</evidence>
<dbReference type="Pfam" id="PF07637">
    <property type="entry name" value="PSD5"/>
    <property type="match status" value="1"/>
</dbReference>
<evidence type="ECO:0000313" key="8">
    <source>
        <dbReference type="EMBL" id="QDT27895.1"/>
    </source>
</evidence>
<dbReference type="InterPro" id="IPR011478">
    <property type="entry name" value="DUF1585"/>
</dbReference>
<proteinExistence type="predicted"/>
<organism evidence="8 9">
    <name type="scientific">Gimesia panareensis</name>
    <dbReference type="NCBI Taxonomy" id="2527978"/>
    <lineage>
        <taxon>Bacteria</taxon>
        <taxon>Pseudomonadati</taxon>
        <taxon>Planctomycetota</taxon>
        <taxon>Planctomycetia</taxon>
        <taxon>Planctomycetales</taxon>
        <taxon>Planctomycetaceae</taxon>
        <taxon>Gimesia</taxon>
    </lineage>
</organism>
<feature type="chain" id="PRO_5022083026" description="Planctomycete cytochrome C" evidence="1">
    <location>
        <begin position="23"/>
        <end position="1417"/>
    </location>
</feature>
<sequence precursor="true">MRSRSHLAGFCLLLICAKTFFAVDSVAAQSQNPFTQLQSRFTEKQQAVLKKYCLDCHSSADSQGELDLQRFHSVADIRRDVVPWQRVVEMLRDGEMPPKEADPQPTTAELKSLQQWVQSVLDAEAQANAGDPGPVVLRRLNNAEFTYTIQDLTGVPLHPAQQFPVDSAAGEGFTNVGNSLVMSPSLVQKYLEAGKKIASHAVLLPDGIEFSTKTTRRDWTNEKLAAIRAFYARYTESKGATAVNLQGIRFETNGGGRLPVEAYLKATLKERAALQSGKKSLAMVAREYSLNEKYLTLLWQALNDKTSSGVLDQIRTVWRSAQPDDVPRLAEMIHEWQQALWRFTTVGHIGKKGGPQAWQVPVQPVTTSQELRFKLPPAKEGEAITVYLATSTAGDGNEGDYAVWQNPRLIIPGQRELPLREVRQFTAYLTTYRQRLLESTAACLNAALEVEASKEPIDLNSLAAKHKVEPAILAAWFACLGLDGRKPTIEGYITNQAQSLQNYDFVKGWVGEHALSVVANSSDLSVRIPGEMLPHHVAVHPTPQRRVIIGWKSPLTGTVNVKGTVRRAHIGCGNGVDWRLELWRGGTRQMLASGDATTKQASPVKLTEPLKVRTGDLLLLGIGPREGNHSCDLTDVDLTVSPTAPGQEAWNLAREISADILAGNPHADLQGNQGVWHFFSEPDTPVSRVDVPAGSLLARWQTASDLDQRKQLADELQQLLTGGADQLPENAPDRRLYQQFTSFSSPAFQELRNQYQAGQKLETNLPDENTYGLDPQLFGKHPSGMPLEPTSLCVQAPAVIKVTLPAGLVAGAELAATGSLHAPTSAQGTVQLKVTTEKPESLTNLHAGAFQSGGKKATWSDGEKPVIPISPVVISENSRVKERVLAQFAEFRNLFPSALCYTRIVPVDEVVTLTLYYREDDHLQRLMLNQHEIDELNRLWDELHFISRSPLRQVDAYEQLWQFATQDADPSAFTPMREGIMKQADAFRKRQSLTEPVHVQAVLDFADRAWRRPLSSAEQTELKTLYAQLKQQKLSHEEAIEMLLARVLVSPVFLYRTEEAPAGMKPVPVSDRELASRLSYFLWSSLPDQELRTLADKGKLSDPTILKQQVQRMLQDPKVRRMAIEFGCQWLHVRNFDQFDEKSQQHFPQFHELRGDMYEEVIQFFTDILKEDRSILAILDADYALVNQRLAEFYGLPGVTGEDWQRVAGVKRHSRGGILAMGATLSKQAGASRTSPILRGNWVSEFLLGEKLPRPPKNVPILPEEVPANLTERQLIEQHSADPACAKCHQRIDGFGFTLEQFDGIGRLRNKDAGGHTIDDASVLPDGTKVKGIAGLRNYLLNERRSDFLRAFNRRLLGYSLGRSVQLSDQPLLEQIEQQLPKVDYRISTAIEAIVLSPQFRMIRGAEQQSLSQLQAD</sequence>
<feature type="domain" description="DUF1588" evidence="4">
    <location>
        <begin position="1215"/>
        <end position="1312"/>
    </location>
</feature>
<feature type="signal peptide" evidence="1">
    <location>
        <begin position="1"/>
        <end position="22"/>
    </location>
</feature>
<feature type="domain" description="DUF1585" evidence="2">
    <location>
        <begin position="1326"/>
        <end position="1400"/>
    </location>
</feature>
<evidence type="ECO:0000256" key="1">
    <source>
        <dbReference type="SAM" id="SignalP"/>
    </source>
</evidence>
<keyword evidence="9" id="KW-1185">Reference proteome</keyword>
<evidence type="ECO:0000259" key="6">
    <source>
        <dbReference type="Pfam" id="PF07635"/>
    </source>
</evidence>
<dbReference type="RefSeq" id="WP_145450609.1">
    <property type="nucleotide sequence ID" value="NZ_CP037421.1"/>
</dbReference>
<evidence type="ECO:0000259" key="2">
    <source>
        <dbReference type="Pfam" id="PF07624"/>
    </source>
</evidence>
<feature type="domain" description="Cytochrome C Planctomycete-type" evidence="6">
    <location>
        <begin position="53"/>
        <end position="100"/>
    </location>
</feature>
<protein>
    <recommendedName>
        <fullName evidence="10">Planctomycete cytochrome C</fullName>
    </recommendedName>
</protein>
<dbReference type="Pfam" id="PF07626">
    <property type="entry name" value="PSD3"/>
    <property type="match status" value="1"/>
</dbReference>
<dbReference type="Pfam" id="PF07624">
    <property type="entry name" value="PSD2"/>
    <property type="match status" value="1"/>
</dbReference>
<dbReference type="InterPro" id="IPR013042">
    <property type="entry name" value="DUF1592"/>
</dbReference>
<dbReference type="EMBL" id="CP037421">
    <property type="protein sequence ID" value="QDT27895.1"/>
    <property type="molecule type" value="Genomic_DNA"/>
</dbReference>
<dbReference type="InterPro" id="IPR013036">
    <property type="entry name" value="DUF1587"/>
</dbReference>
<gene>
    <name evidence="8" type="ORF">Enr10x_32310</name>
</gene>
<dbReference type="InterPro" id="IPR013039">
    <property type="entry name" value="DUF1588"/>
</dbReference>
<name>A0A517Q8G7_9PLAN</name>
<feature type="domain" description="DUF1592" evidence="5">
    <location>
        <begin position="1070"/>
        <end position="1196"/>
    </location>
</feature>
<dbReference type="Pfam" id="PF07627">
    <property type="entry name" value="PSCyt3"/>
    <property type="match status" value="1"/>
</dbReference>
<feature type="domain" description="DUF1587" evidence="3">
    <location>
        <begin position="138"/>
        <end position="202"/>
    </location>
</feature>
<reference evidence="8 9" key="1">
    <citation type="submission" date="2019-03" db="EMBL/GenBank/DDBJ databases">
        <title>Deep-cultivation of Planctomycetes and their phenomic and genomic characterization uncovers novel biology.</title>
        <authorList>
            <person name="Wiegand S."/>
            <person name="Jogler M."/>
            <person name="Boedeker C."/>
            <person name="Pinto D."/>
            <person name="Vollmers J."/>
            <person name="Rivas-Marin E."/>
            <person name="Kohn T."/>
            <person name="Peeters S.H."/>
            <person name="Heuer A."/>
            <person name="Rast P."/>
            <person name="Oberbeckmann S."/>
            <person name="Bunk B."/>
            <person name="Jeske O."/>
            <person name="Meyerdierks A."/>
            <person name="Storesund J.E."/>
            <person name="Kallscheuer N."/>
            <person name="Luecker S."/>
            <person name="Lage O.M."/>
            <person name="Pohl T."/>
            <person name="Merkel B.J."/>
            <person name="Hornburger P."/>
            <person name="Mueller R.-W."/>
            <person name="Bruemmer F."/>
            <person name="Labrenz M."/>
            <person name="Spormann A.M."/>
            <person name="Op den Camp H."/>
            <person name="Overmann J."/>
            <person name="Amann R."/>
            <person name="Jetten M.S.M."/>
            <person name="Mascher T."/>
            <person name="Medema M.H."/>
            <person name="Devos D.P."/>
            <person name="Kaster A.-K."/>
            <person name="Ovreas L."/>
            <person name="Rohde M."/>
            <person name="Galperin M.Y."/>
            <person name="Jogler C."/>
        </authorList>
    </citation>
    <scope>NUCLEOTIDE SEQUENCE [LARGE SCALE GENOMIC DNA]</scope>
    <source>
        <strain evidence="8 9">Enr10</strain>
    </source>
</reference>
<feature type="domain" description="DUF1595" evidence="7">
    <location>
        <begin position="1001"/>
        <end position="1058"/>
    </location>
</feature>